<sequence>MAVYGRHKLITLLIILLIFVAFAAWNNTDDNNTAWWAMWTVPIMFLSFWLLMDCMFVSDDKAFIFDHDYENWRRRIDPMY</sequence>
<dbReference type="OrthoDB" id="184038at2759"/>
<feature type="chain" id="PRO_5032798869" description="Transmembrane protein" evidence="2">
    <location>
        <begin position="24"/>
        <end position="80"/>
    </location>
</feature>
<dbReference type="AlphaFoldDB" id="A0A836CKG6"/>
<keyword evidence="1" id="KW-1133">Transmembrane helix</keyword>
<keyword evidence="1" id="KW-0812">Transmembrane</keyword>
<protein>
    <recommendedName>
        <fullName evidence="5">Transmembrane protein</fullName>
    </recommendedName>
</protein>
<evidence type="ECO:0000256" key="1">
    <source>
        <dbReference type="SAM" id="Phobius"/>
    </source>
</evidence>
<name>A0A836CKG6_9STRA</name>
<organism evidence="3 4">
    <name type="scientific">Tribonema minus</name>
    <dbReference type="NCBI Taxonomy" id="303371"/>
    <lineage>
        <taxon>Eukaryota</taxon>
        <taxon>Sar</taxon>
        <taxon>Stramenopiles</taxon>
        <taxon>Ochrophyta</taxon>
        <taxon>PX clade</taxon>
        <taxon>Xanthophyceae</taxon>
        <taxon>Tribonematales</taxon>
        <taxon>Tribonemataceae</taxon>
        <taxon>Tribonema</taxon>
    </lineage>
</organism>
<dbReference type="Proteomes" id="UP000664859">
    <property type="component" value="Unassembled WGS sequence"/>
</dbReference>
<dbReference type="EMBL" id="JAFCMP010000048">
    <property type="protein sequence ID" value="KAG5189537.1"/>
    <property type="molecule type" value="Genomic_DNA"/>
</dbReference>
<proteinExistence type="predicted"/>
<gene>
    <name evidence="3" type="ORF">JKP88DRAFT_20818</name>
</gene>
<feature type="transmembrane region" description="Helical" evidence="1">
    <location>
        <begin position="33"/>
        <end position="51"/>
    </location>
</feature>
<comment type="caution">
    <text evidence="3">The sequence shown here is derived from an EMBL/GenBank/DDBJ whole genome shotgun (WGS) entry which is preliminary data.</text>
</comment>
<accession>A0A836CKG6</accession>
<feature type="signal peptide" evidence="2">
    <location>
        <begin position="1"/>
        <end position="23"/>
    </location>
</feature>
<evidence type="ECO:0000313" key="3">
    <source>
        <dbReference type="EMBL" id="KAG5189537.1"/>
    </source>
</evidence>
<keyword evidence="1" id="KW-0472">Membrane</keyword>
<reference evidence="3" key="1">
    <citation type="submission" date="2021-02" db="EMBL/GenBank/DDBJ databases">
        <title>First Annotated Genome of the Yellow-green Alga Tribonema minus.</title>
        <authorList>
            <person name="Mahan K.M."/>
        </authorList>
    </citation>
    <scope>NUCLEOTIDE SEQUENCE</scope>
    <source>
        <strain evidence="3">UTEX B ZZ1240</strain>
    </source>
</reference>
<keyword evidence="4" id="KW-1185">Reference proteome</keyword>
<keyword evidence="2" id="KW-0732">Signal</keyword>
<evidence type="ECO:0000256" key="2">
    <source>
        <dbReference type="SAM" id="SignalP"/>
    </source>
</evidence>
<evidence type="ECO:0000313" key="4">
    <source>
        <dbReference type="Proteomes" id="UP000664859"/>
    </source>
</evidence>
<evidence type="ECO:0008006" key="5">
    <source>
        <dbReference type="Google" id="ProtNLM"/>
    </source>
</evidence>